<dbReference type="PROSITE" id="PS00676">
    <property type="entry name" value="SIGMA54_INTERACT_2"/>
    <property type="match status" value="1"/>
</dbReference>
<dbReference type="Pfam" id="PF25601">
    <property type="entry name" value="AAA_lid_14"/>
    <property type="match status" value="1"/>
</dbReference>
<evidence type="ECO:0000256" key="3">
    <source>
        <dbReference type="ARBA" id="ARBA00023015"/>
    </source>
</evidence>
<dbReference type="EMBL" id="BAABGA010000006">
    <property type="protein sequence ID" value="GAA4444206.1"/>
    <property type="molecule type" value="Genomic_DNA"/>
</dbReference>
<protein>
    <recommendedName>
        <fullName evidence="5">Sigma-54 factor interaction domain-containing protein</fullName>
    </recommendedName>
</protein>
<sequence length="533" mass="58839">MPRKKILVQWIGHSDLRSLAANSSQTRCEKLMAALGGKLPKKEDLGPTKTLITTRKFDEVRLLTNYSSEFNGWFAKWLGGKPAISEVKLKKPTDYASIFEIANQELESLKSSKAWAETDLCLHLSPGTPAMTAVWLLLGKTRFPCTFYETFGGKSWITDVPFDLIDVIPEVLRDPDAHLQHLAAQAPAEIEGFEDIAGDSRAIRDAVGRAKRAAIRNVTVLLVGESGTGKEMFAQAIHKSSNRRDKPLRSVNCAALAKSLLESELFGHNKGAFTGADSDRKGLFEVADGGTVFLDEIGECDLETQAKLLRVLQPVTGEGPSVRYIQRLGDDKDRRVDVRIIAATNKDLFAAIKKGEFREDLYYRLAGISISLPPLRDRKTDIPKIAERFMGLLNTQFEADQPGYEHKSLSASAIAFVKSQSWKGNVRQLYNALMQAAVLTDGKSIGRKEVAASIAEMPDSGGPFSGFADRPLGDEFDLEEHLNDIHSHYLRRAMEESGGVKAKAARLLGMKNYQTLDAQLKRLDVTGNWGTET</sequence>
<dbReference type="PANTHER" id="PTHR32071:SF121">
    <property type="entry name" value="SIGMA L-DEPENDENT TRANSCRIPTIONAL REGULATOR YQIR-RELATED"/>
    <property type="match status" value="1"/>
</dbReference>
<dbReference type="SMART" id="SM00382">
    <property type="entry name" value="AAA"/>
    <property type="match status" value="1"/>
</dbReference>
<dbReference type="PANTHER" id="PTHR32071">
    <property type="entry name" value="TRANSCRIPTIONAL REGULATORY PROTEIN"/>
    <property type="match status" value="1"/>
</dbReference>
<accession>A0ABP8M461</accession>
<dbReference type="CDD" id="cd00009">
    <property type="entry name" value="AAA"/>
    <property type="match status" value="1"/>
</dbReference>
<comment type="caution">
    <text evidence="6">The sequence shown here is derived from an EMBL/GenBank/DDBJ whole genome shotgun (WGS) entry which is preliminary data.</text>
</comment>
<dbReference type="InterPro" id="IPR025943">
    <property type="entry name" value="Sigma_54_int_dom_ATP-bd_2"/>
</dbReference>
<dbReference type="SUPFAM" id="SSF52540">
    <property type="entry name" value="P-loop containing nucleoside triphosphate hydrolases"/>
    <property type="match status" value="1"/>
</dbReference>
<keyword evidence="2" id="KW-0067">ATP-binding</keyword>
<evidence type="ECO:0000313" key="6">
    <source>
        <dbReference type="EMBL" id="GAA4444206.1"/>
    </source>
</evidence>
<dbReference type="Proteomes" id="UP001500840">
    <property type="component" value="Unassembled WGS sequence"/>
</dbReference>
<keyword evidence="3" id="KW-0805">Transcription regulation</keyword>
<keyword evidence="4" id="KW-0804">Transcription</keyword>
<dbReference type="InterPro" id="IPR002197">
    <property type="entry name" value="HTH_Fis"/>
</dbReference>
<proteinExistence type="predicted"/>
<gene>
    <name evidence="6" type="ORF">GCM10023156_02250</name>
</gene>
<dbReference type="InterPro" id="IPR025662">
    <property type="entry name" value="Sigma_54_int_dom_ATP-bd_1"/>
</dbReference>
<dbReference type="PROSITE" id="PS00675">
    <property type="entry name" value="SIGMA54_INTERACT_1"/>
    <property type="match status" value="1"/>
</dbReference>
<dbReference type="Gene3D" id="1.10.10.60">
    <property type="entry name" value="Homeodomain-like"/>
    <property type="match status" value="1"/>
</dbReference>
<dbReference type="InterPro" id="IPR003593">
    <property type="entry name" value="AAA+_ATPase"/>
</dbReference>
<dbReference type="Pfam" id="PF02954">
    <property type="entry name" value="HTH_8"/>
    <property type="match status" value="1"/>
</dbReference>
<dbReference type="Gene3D" id="3.40.50.300">
    <property type="entry name" value="P-loop containing nucleotide triphosphate hydrolases"/>
    <property type="match status" value="1"/>
</dbReference>
<name>A0ABP8M461_9BACT</name>
<dbReference type="InterPro" id="IPR027417">
    <property type="entry name" value="P-loop_NTPase"/>
</dbReference>
<keyword evidence="7" id="KW-1185">Reference proteome</keyword>
<organism evidence="6 7">
    <name type="scientific">Novipirellula rosea</name>
    <dbReference type="NCBI Taxonomy" id="1031540"/>
    <lineage>
        <taxon>Bacteria</taxon>
        <taxon>Pseudomonadati</taxon>
        <taxon>Planctomycetota</taxon>
        <taxon>Planctomycetia</taxon>
        <taxon>Pirellulales</taxon>
        <taxon>Pirellulaceae</taxon>
        <taxon>Novipirellula</taxon>
    </lineage>
</organism>
<evidence type="ECO:0000256" key="4">
    <source>
        <dbReference type="ARBA" id="ARBA00023163"/>
    </source>
</evidence>
<dbReference type="InterPro" id="IPR058031">
    <property type="entry name" value="AAA_lid_NorR"/>
</dbReference>
<keyword evidence="1" id="KW-0547">Nucleotide-binding</keyword>
<evidence type="ECO:0000256" key="2">
    <source>
        <dbReference type="ARBA" id="ARBA00022840"/>
    </source>
</evidence>
<evidence type="ECO:0000313" key="7">
    <source>
        <dbReference type="Proteomes" id="UP001500840"/>
    </source>
</evidence>
<dbReference type="InterPro" id="IPR002078">
    <property type="entry name" value="Sigma_54_int"/>
</dbReference>
<evidence type="ECO:0000259" key="5">
    <source>
        <dbReference type="PROSITE" id="PS50045"/>
    </source>
</evidence>
<evidence type="ECO:0000256" key="1">
    <source>
        <dbReference type="ARBA" id="ARBA00022741"/>
    </source>
</evidence>
<dbReference type="Gene3D" id="1.10.8.60">
    <property type="match status" value="1"/>
</dbReference>
<feature type="domain" description="Sigma-54 factor interaction" evidence="5">
    <location>
        <begin position="196"/>
        <end position="438"/>
    </location>
</feature>
<reference evidence="7" key="1">
    <citation type="journal article" date="2019" name="Int. J. Syst. Evol. Microbiol.">
        <title>The Global Catalogue of Microorganisms (GCM) 10K type strain sequencing project: providing services to taxonomists for standard genome sequencing and annotation.</title>
        <authorList>
            <consortium name="The Broad Institute Genomics Platform"/>
            <consortium name="The Broad Institute Genome Sequencing Center for Infectious Disease"/>
            <person name="Wu L."/>
            <person name="Ma J."/>
        </authorList>
    </citation>
    <scope>NUCLEOTIDE SEQUENCE [LARGE SCALE GENOMIC DNA]</scope>
    <source>
        <strain evidence="7">JCM 17759</strain>
    </source>
</reference>
<dbReference type="Pfam" id="PF00158">
    <property type="entry name" value="Sigma54_activat"/>
    <property type="match status" value="1"/>
</dbReference>
<dbReference type="PROSITE" id="PS50045">
    <property type="entry name" value="SIGMA54_INTERACT_4"/>
    <property type="match status" value="1"/>
</dbReference>